<evidence type="ECO:0000313" key="3">
    <source>
        <dbReference type="Proteomes" id="UP000622797"/>
    </source>
</evidence>
<evidence type="ECO:0000313" key="2">
    <source>
        <dbReference type="EMBL" id="KAF4945903.1"/>
    </source>
</evidence>
<feature type="transmembrane region" description="Helical" evidence="1">
    <location>
        <begin position="267"/>
        <end position="284"/>
    </location>
</feature>
<keyword evidence="1" id="KW-0812">Transmembrane</keyword>
<dbReference type="Proteomes" id="UP000622797">
    <property type="component" value="Unassembled WGS sequence"/>
</dbReference>
<feature type="transmembrane region" description="Helical" evidence="1">
    <location>
        <begin position="214"/>
        <end position="232"/>
    </location>
</feature>
<keyword evidence="3" id="KW-1185">Reference proteome</keyword>
<feature type="transmembrane region" description="Helical" evidence="1">
    <location>
        <begin position="186"/>
        <end position="207"/>
    </location>
</feature>
<dbReference type="AlphaFoldDB" id="A0A8H4WPE6"/>
<feature type="transmembrane region" description="Helical" evidence="1">
    <location>
        <begin position="135"/>
        <end position="156"/>
    </location>
</feature>
<comment type="caution">
    <text evidence="2">The sequence shown here is derived from an EMBL/GenBank/DDBJ whole genome shotgun (WGS) entry which is preliminary data.</text>
</comment>
<gene>
    <name evidence="2" type="ORF">FSARC_14320</name>
</gene>
<keyword evidence="1" id="KW-1133">Transmembrane helix</keyword>
<name>A0A8H4WPE6_9HYPO</name>
<accession>A0A8H4WPE6</accession>
<feature type="transmembrane region" description="Helical" evidence="1">
    <location>
        <begin position="51"/>
        <end position="72"/>
    </location>
</feature>
<evidence type="ECO:0000256" key="1">
    <source>
        <dbReference type="SAM" id="Phobius"/>
    </source>
</evidence>
<feature type="transmembrane region" description="Helical" evidence="1">
    <location>
        <begin position="296"/>
        <end position="318"/>
    </location>
</feature>
<dbReference type="EMBL" id="JABEXW010001205">
    <property type="protein sequence ID" value="KAF4945903.1"/>
    <property type="molecule type" value="Genomic_DNA"/>
</dbReference>
<sequence>MAPITENPGSEATLSSPSAAWAIIGIALNTVVQPSGSILGAPKHSRMLMRVSPLICVVNTLFTIFFLIWASWTKSFASALRAIKRLRFPPGLDSGNVPDSSFDGFRNSIWARLVSFGIGLPSLIKLYATTGIPWLYVLSSVYTASFVIDELVLFAASRVKQEPLEADLLKTTVNITHDAFRLIPTMVFWSFLVAWYFLTFVIIFSLFNIENPSIFFVAFLSVMSILPASPVFTNIRTPLSLSEFSQVLMIMSGGLFMQVGREEKSPGFIVTGVVSLGIVSLWLRPNSLWFMKLHGFVFGLVFLLLHVSIIVLYFLFLYDESATRKDSWTEKLG</sequence>
<feature type="transmembrane region" description="Helical" evidence="1">
    <location>
        <begin position="109"/>
        <end position="128"/>
    </location>
</feature>
<dbReference type="OrthoDB" id="2847781at2759"/>
<keyword evidence="1" id="KW-0472">Membrane</keyword>
<protein>
    <submittedName>
        <fullName evidence="2">Uncharacterized protein</fullName>
    </submittedName>
</protein>
<reference evidence="2" key="2">
    <citation type="submission" date="2020-05" db="EMBL/GenBank/DDBJ databases">
        <authorList>
            <person name="Kim H.-S."/>
            <person name="Proctor R.H."/>
            <person name="Brown D.W."/>
        </authorList>
    </citation>
    <scope>NUCLEOTIDE SEQUENCE</scope>
    <source>
        <strain evidence="2">NRRL 20472</strain>
    </source>
</reference>
<feature type="transmembrane region" description="Helical" evidence="1">
    <location>
        <begin position="20"/>
        <end position="39"/>
    </location>
</feature>
<organism evidence="2 3">
    <name type="scientific">Fusarium sarcochroum</name>
    <dbReference type="NCBI Taxonomy" id="1208366"/>
    <lineage>
        <taxon>Eukaryota</taxon>
        <taxon>Fungi</taxon>
        <taxon>Dikarya</taxon>
        <taxon>Ascomycota</taxon>
        <taxon>Pezizomycotina</taxon>
        <taxon>Sordariomycetes</taxon>
        <taxon>Hypocreomycetidae</taxon>
        <taxon>Hypocreales</taxon>
        <taxon>Nectriaceae</taxon>
        <taxon>Fusarium</taxon>
        <taxon>Fusarium lateritium species complex</taxon>
    </lineage>
</organism>
<reference evidence="2" key="1">
    <citation type="journal article" date="2020" name="BMC Genomics">
        <title>Correction to: Identification and distribution of gene clusters required for synthesis of sphingolipid metabolism inhibitors in diverse species of the filamentous fungus Fusarium.</title>
        <authorList>
            <person name="Kim H.S."/>
            <person name="Lohmar J.M."/>
            <person name="Busman M."/>
            <person name="Brown D.W."/>
            <person name="Naumann T.A."/>
            <person name="Divon H.H."/>
            <person name="Lysoe E."/>
            <person name="Uhlig S."/>
            <person name="Proctor R.H."/>
        </authorList>
    </citation>
    <scope>NUCLEOTIDE SEQUENCE</scope>
    <source>
        <strain evidence="2">NRRL 20472</strain>
    </source>
</reference>
<proteinExistence type="predicted"/>